<evidence type="ECO:0000256" key="3">
    <source>
        <dbReference type="ARBA" id="ARBA00023163"/>
    </source>
</evidence>
<protein>
    <submittedName>
        <fullName evidence="6">AraC-type DNA-binding domain-containing protein</fullName>
    </submittedName>
</protein>
<keyword evidence="2 6" id="KW-0238">DNA-binding</keyword>
<dbReference type="PATRIC" id="fig|1658765.3.peg.2113"/>
<evidence type="ECO:0000313" key="7">
    <source>
        <dbReference type="Proteomes" id="UP000036102"/>
    </source>
</evidence>
<evidence type="ECO:0000259" key="5">
    <source>
        <dbReference type="PROSITE" id="PS01124"/>
    </source>
</evidence>
<keyword evidence="7" id="KW-1185">Reference proteome</keyword>
<organism evidence="6 7">
    <name type="scientific">Marinobacter subterrani</name>
    <dbReference type="NCBI Taxonomy" id="1658765"/>
    <lineage>
        <taxon>Bacteria</taxon>
        <taxon>Pseudomonadati</taxon>
        <taxon>Pseudomonadota</taxon>
        <taxon>Gammaproteobacteria</taxon>
        <taxon>Pseudomonadales</taxon>
        <taxon>Marinobacteraceae</taxon>
        <taxon>Marinobacter</taxon>
    </lineage>
</organism>
<dbReference type="RefSeq" id="WP_048495952.1">
    <property type="nucleotide sequence ID" value="NZ_LFBU01000001.1"/>
</dbReference>
<dbReference type="Pfam" id="PF12833">
    <property type="entry name" value="HTH_18"/>
    <property type="match status" value="1"/>
</dbReference>
<dbReference type="Gene3D" id="1.10.10.60">
    <property type="entry name" value="Homeodomain-like"/>
    <property type="match status" value="1"/>
</dbReference>
<dbReference type="SUPFAM" id="SSF46689">
    <property type="entry name" value="Homeodomain-like"/>
    <property type="match status" value="1"/>
</dbReference>
<dbReference type="PANTHER" id="PTHR46796">
    <property type="entry name" value="HTH-TYPE TRANSCRIPTIONAL ACTIVATOR RHAS-RELATED"/>
    <property type="match status" value="1"/>
</dbReference>
<dbReference type="InterPro" id="IPR009057">
    <property type="entry name" value="Homeodomain-like_sf"/>
</dbReference>
<gene>
    <name evidence="6" type="ORF">Msub_12108</name>
</gene>
<dbReference type="AlphaFoldDB" id="A0A0J7JDE6"/>
<keyword evidence="3" id="KW-0804">Transcription</keyword>
<dbReference type="OrthoDB" id="282744at2"/>
<reference evidence="6 7" key="1">
    <citation type="submission" date="2015-06" db="EMBL/GenBank/DDBJ databases">
        <title>Marinobacter subterrani, a genetically tractable neutrophilic iron-oxidizing strain isolated from the Soudan Iron Mine.</title>
        <authorList>
            <person name="Bonis B.M."/>
            <person name="Gralnick J.A."/>
        </authorList>
    </citation>
    <scope>NUCLEOTIDE SEQUENCE [LARGE SCALE GENOMIC DNA]</scope>
    <source>
        <strain evidence="6 7">JG233</strain>
    </source>
</reference>
<keyword evidence="1" id="KW-0805">Transcription regulation</keyword>
<dbReference type="InterPro" id="IPR035418">
    <property type="entry name" value="AraC-bd_2"/>
</dbReference>
<dbReference type="InterPro" id="IPR018060">
    <property type="entry name" value="HTH_AraC"/>
</dbReference>
<comment type="caution">
    <text evidence="6">The sequence shown here is derived from an EMBL/GenBank/DDBJ whole genome shotgun (WGS) entry which is preliminary data.</text>
</comment>
<sequence length="303" mass="33154">MLPCSNSGAQFESWISNINAICGPFAADPMGDEFSGVIEKVGGSGLNMSKVSIQGANLFRTAKEIRKCGVPDFFCVFQTEGESFVEQAGNRSSMETGDIVLMDSALPFRFSYPREARQISLILPRDIIERVLSLSRIELGVKIPANSHIASFASSLVTEASLHQNLDLDEGAAILDSLATLIKPSVLKSVSGSDPRDRVFRDASEFVKANIGHQGLNADMVANAIGVSVRSLYRVFSARSTTLSEFVKAQRLEMCAEYIRAHRGKTNLTEASYRFGFCSSSYFSTAFKRRFGHTPSEFKKLCA</sequence>
<dbReference type="PROSITE" id="PS01124">
    <property type="entry name" value="HTH_ARAC_FAMILY_2"/>
    <property type="match status" value="1"/>
</dbReference>
<dbReference type="InterPro" id="IPR020449">
    <property type="entry name" value="Tscrpt_reg_AraC-type_HTH"/>
</dbReference>
<proteinExistence type="predicted"/>
<accession>A0A0J7JDE6</accession>
<dbReference type="GO" id="GO:0003700">
    <property type="term" value="F:DNA-binding transcription factor activity"/>
    <property type="evidence" value="ECO:0007669"/>
    <property type="project" value="InterPro"/>
</dbReference>
<evidence type="ECO:0000256" key="4">
    <source>
        <dbReference type="ARBA" id="ARBA00037345"/>
    </source>
</evidence>
<dbReference type="SMART" id="SM00342">
    <property type="entry name" value="HTH_ARAC"/>
    <property type="match status" value="1"/>
</dbReference>
<dbReference type="PANTHER" id="PTHR46796:SF10">
    <property type="entry name" value="TRANSCRIPTIONAL ACTIVATOR FEAR"/>
    <property type="match status" value="1"/>
</dbReference>
<dbReference type="InterPro" id="IPR050204">
    <property type="entry name" value="AraC_XylS_family_regulators"/>
</dbReference>
<dbReference type="Proteomes" id="UP000036102">
    <property type="component" value="Unassembled WGS sequence"/>
</dbReference>
<name>A0A0J7JDE6_9GAMM</name>
<dbReference type="NCBIfam" id="NF007243">
    <property type="entry name" value="PRK09685.1"/>
    <property type="match status" value="1"/>
</dbReference>
<dbReference type="EMBL" id="LFBU01000001">
    <property type="protein sequence ID" value="KMQ75899.1"/>
    <property type="molecule type" value="Genomic_DNA"/>
</dbReference>
<dbReference type="GO" id="GO:0043565">
    <property type="term" value="F:sequence-specific DNA binding"/>
    <property type="evidence" value="ECO:0007669"/>
    <property type="project" value="InterPro"/>
</dbReference>
<feature type="domain" description="HTH araC/xylS-type" evidence="5">
    <location>
        <begin position="201"/>
        <end position="301"/>
    </location>
</feature>
<evidence type="ECO:0000256" key="1">
    <source>
        <dbReference type="ARBA" id="ARBA00023015"/>
    </source>
</evidence>
<dbReference type="Pfam" id="PF14525">
    <property type="entry name" value="AraC_binding_2"/>
    <property type="match status" value="1"/>
</dbReference>
<dbReference type="STRING" id="1658765.Msub_12108"/>
<dbReference type="PRINTS" id="PR00032">
    <property type="entry name" value="HTHARAC"/>
</dbReference>
<evidence type="ECO:0000256" key="2">
    <source>
        <dbReference type="ARBA" id="ARBA00023125"/>
    </source>
</evidence>
<comment type="function">
    <text evidence="4">Regulatory protein of the TOL plasmid xyl operons. XylS activates the xylXYZLTEGFJQKIH operon required for the degradation of toluene, m-xylene and p-xylene.</text>
</comment>
<evidence type="ECO:0000313" key="6">
    <source>
        <dbReference type="EMBL" id="KMQ75899.1"/>
    </source>
</evidence>